<dbReference type="GO" id="GO:0006412">
    <property type="term" value="P:translation"/>
    <property type="evidence" value="ECO:0007669"/>
    <property type="project" value="UniProtKB-UniRule"/>
</dbReference>
<organism evidence="6 7">
    <name type="scientific">Desulfoplanes formicivorans</name>
    <dbReference type="NCBI Taxonomy" id="1592317"/>
    <lineage>
        <taxon>Bacteria</taxon>
        <taxon>Pseudomonadati</taxon>
        <taxon>Thermodesulfobacteriota</taxon>
        <taxon>Desulfovibrionia</taxon>
        <taxon>Desulfovibrionales</taxon>
        <taxon>Desulfoplanaceae</taxon>
        <taxon>Desulfoplanes</taxon>
    </lineage>
</organism>
<dbReference type="NCBIfam" id="TIGR01031">
    <property type="entry name" value="rpmF_bact"/>
    <property type="match status" value="1"/>
</dbReference>
<dbReference type="EMBL" id="BDFE01000008">
    <property type="protein sequence ID" value="GAU07897.1"/>
    <property type="molecule type" value="Genomic_DNA"/>
</dbReference>
<dbReference type="AlphaFoldDB" id="A0A194ACQ9"/>
<dbReference type="RefSeq" id="WP_069857397.1">
    <property type="nucleotide sequence ID" value="NZ_BDFE01000008.1"/>
</dbReference>
<evidence type="ECO:0000313" key="6">
    <source>
        <dbReference type="EMBL" id="GAU07897.1"/>
    </source>
</evidence>
<dbReference type="STRING" id="1592317.DPF_0596"/>
<evidence type="ECO:0000256" key="3">
    <source>
        <dbReference type="ARBA" id="ARBA00023274"/>
    </source>
</evidence>
<dbReference type="GO" id="GO:0003735">
    <property type="term" value="F:structural constituent of ribosome"/>
    <property type="evidence" value="ECO:0007669"/>
    <property type="project" value="InterPro"/>
</dbReference>
<evidence type="ECO:0000256" key="2">
    <source>
        <dbReference type="ARBA" id="ARBA00022980"/>
    </source>
</evidence>
<dbReference type="InterPro" id="IPR011332">
    <property type="entry name" value="Ribosomal_zn-bd"/>
</dbReference>
<reference evidence="7" key="1">
    <citation type="submission" date="2016-06" db="EMBL/GenBank/DDBJ databases">
        <title>Draft genome sequence of Desulfoplanes formicivorans strain Pf12B.</title>
        <authorList>
            <person name="Watanabe M."/>
            <person name="Kojima H."/>
            <person name="Fukui M."/>
        </authorList>
    </citation>
    <scope>NUCLEOTIDE SEQUENCE [LARGE SCALE GENOMIC DNA]</scope>
    <source>
        <strain evidence="7">Pf12B</strain>
    </source>
</reference>
<dbReference type="GO" id="GO:0015934">
    <property type="term" value="C:large ribosomal subunit"/>
    <property type="evidence" value="ECO:0007669"/>
    <property type="project" value="InterPro"/>
</dbReference>
<protein>
    <recommendedName>
        <fullName evidence="4 5">Large ribosomal subunit protein bL32</fullName>
    </recommendedName>
</protein>
<dbReference type="Pfam" id="PF01783">
    <property type="entry name" value="Ribosomal_L32p"/>
    <property type="match status" value="1"/>
</dbReference>
<dbReference type="HAMAP" id="MF_00340">
    <property type="entry name" value="Ribosomal_bL32"/>
    <property type="match status" value="1"/>
</dbReference>
<dbReference type="OrthoDB" id="9801927at2"/>
<comment type="similarity">
    <text evidence="1 5">Belongs to the bacterial ribosomal protein bL32 family.</text>
</comment>
<dbReference type="PANTHER" id="PTHR35534:SF1">
    <property type="entry name" value="LARGE RIBOSOMAL SUBUNIT PROTEIN BL32"/>
    <property type="match status" value="1"/>
</dbReference>
<dbReference type="SUPFAM" id="SSF57829">
    <property type="entry name" value="Zn-binding ribosomal proteins"/>
    <property type="match status" value="1"/>
</dbReference>
<gene>
    <name evidence="5" type="primary">rpmF</name>
    <name evidence="6" type="ORF">DPF_0596</name>
</gene>
<dbReference type="InterPro" id="IPR002677">
    <property type="entry name" value="Ribosomal_bL32"/>
</dbReference>
<evidence type="ECO:0000313" key="7">
    <source>
        <dbReference type="Proteomes" id="UP000095200"/>
    </source>
</evidence>
<evidence type="ECO:0000256" key="1">
    <source>
        <dbReference type="ARBA" id="ARBA00008560"/>
    </source>
</evidence>
<dbReference type="PANTHER" id="PTHR35534">
    <property type="entry name" value="50S RIBOSOMAL PROTEIN L32"/>
    <property type="match status" value="1"/>
</dbReference>
<comment type="caution">
    <text evidence="6">The sequence shown here is derived from an EMBL/GenBank/DDBJ whole genome shotgun (WGS) entry which is preliminary data.</text>
</comment>
<name>A0A194ACQ9_9BACT</name>
<proteinExistence type="inferred from homology"/>
<keyword evidence="3 5" id="KW-0687">Ribonucleoprotein</keyword>
<accession>A0A194ACQ9</accession>
<keyword evidence="2 5" id="KW-0689">Ribosomal protein</keyword>
<keyword evidence="7" id="KW-1185">Reference proteome</keyword>
<sequence>MPLPKKKTSKSKRNMRRSHDHVDVPNFIYCECGEATMPHTICPGCGKYRGRNYVTKDTDA</sequence>
<evidence type="ECO:0000256" key="4">
    <source>
        <dbReference type="ARBA" id="ARBA00035178"/>
    </source>
</evidence>
<dbReference type="Gene3D" id="1.20.5.640">
    <property type="entry name" value="Single helix bin"/>
    <property type="match status" value="1"/>
</dbReference>
<evidence type="ECO:0000256" key="5">
    <source>
        <dbReference type="HAMAP-Rule" id="MF_00340"/>
    </source>
</evidence>
<dbReference type="Proteomes" id="UP000095200">
    <property type="component" value="Unassembled WGS sequence"/>
</dbReference>
<dbReference type="InterPro" id="IPR044957">
    <property type="entry name" value="Ribosomal_bL32_bact"/>
</dbReference>